<name>A0ACC3DTW5_9PEZI</name>
<proteinExistence type="predicted"/>
<comment type="caution">
    <text evidence="1">The sequence shown here is derived from an EMBL/GenBank/DDBJ whole genome shotgun (WGS) entry which is preliminary data.</text>
</comment>
<gene>
    <name evidence="1" type="ORF">LTS18_003490</name>
</gene>
<sequence>MVNFTCPICWASLFESEDIPVVKSLFGINHEAPVSLLEEDESEETDPLTTVQRLVGDIREDTGLMRHSINSIRAIGALRSGLCGLDDGITIPYESTAANIFAAENAISTGTAEAANLEGIERQAVTSELHLTLEPITVGISPGAIDFLLRWRCRWIWSFFNLTLRSILESQHSGVAEFFWPSTEQYLERGMGDPATVAELLIAFSPEIDDSRSRRAELLTHNGLVMYGEEAQKRFQEGHVWLTQYAAPRVIPSSSAFGSDVDFAAIESLQRQQEQQRNEHRSLWQQQTAQALQSHRAATGISTSPTTCITEPTEASEVRTQMRARSRLVRSSQRIRRQRNGFVRLPPISGGYKLLSSGYQEAALASREADGLDARDLVYSSTTSR</sequence>
<accession>A0ACC3DTW5</accession>
<keyword evidence="2" id="KW-1185">Reference proteome</keyword>
<evidence type="ECO:0000313" key="2">
    <source>
        <dbReference type="Proteomes" id="UP001186974"/>
    </source>
</evidence>
<evidence type="ECO:0000313" key="1">
    <source>
        <dbReference type="EMBL" id="KAK3079963.1"/>
    </source>
</evidence>
<organism evidence="1 2">
    <name type="scientific">Coniosporium uncinatum</name>
    <dbReference type="NCBI Taxonomy" id="93489"/>
    <lineage>
        <taxon>Eukaryota</taxon>
        <taxon>Fungi</taxon>
        <taxon>Dikarya</taxon>
        <taxon>Ascomycota</taxon>
        <taxon>Pezizomycotina</taxon>
        <taxon>Dothideomycetes</taxon>
        <taxon>Dothideomycetes incertae sedis</taxon>
        <taxon>Coniosporium</taxon>
    </lineage>
</organism>
<dbReference type="EMBL" id="JAWDJW010000821">
    <property type="protein sequence ID" value="KAK3079963.1"/>
    <property type="molecule type" value="Genomic_DNA"/>
</dbReference>
<reference evidence="1" key="1">
    <citation type="submission" date="2024-09" db="EMBL/GenBank/DDBJ databases">
        <title>Black Yeasts Isolated from many extreme environments.</title>
        <authorList>
            <person name="Coleine C."/>
            <person name="Stajich J.E."/>
            <person name="Selbmann L."/>
        </authorList>
    </citation>
    <scope>NUCLEOTIDE SEQUENCE</scope>
    <source>
        <strain evidence="1">CCFEE 5737</strain>
    </source>
</reference>
<dbReference type="Proteomes" id="UP001186974">
    <property type="component" value="Unassembled WGS sequence"/>
</dbReference>
<protein>
    <submittedName>
        <fullName evidence="1">Uncharacterized protein</fullName>
    </submittedName>
</protein>